<keyword evidence="1" id="KW-0472">Membrane</keyword>
<dbReference type="Proteomes" id="UP000620124">
    <property type="component" value="Unassembled WGS sequence"/>
</dbReference>
<sequence>MKYVSRLHQAVEELRPKPPPTTDKKTAFWNTYKVLADEHDKELLQRYSTDLDTSLIFAGLFSAVDSAFIIQIQPEFQPSDSSQLSDPPIITLVSQSLLYVSLGSTLLAALLAVLGKQWLMYYSAAGERGTIETRGLERQRKLDGLRKWRFDTIMQTFPLLLQFALFVFAAALSVYLRKIHRVLAFIVLALTSFGTVAYISLLISAVISPDSPFQTPLAPLVSRLVPMSSWLKLRALFNRITPKLRGPFRRIRLALSLTFTVHAISCLILTHNSRVSWILETSTDPNMVLRAAEVAADLQWPATMDVVPQMNRLRESLITCFHYHQFAAGEFGLFDIREGMSVRAIQLGRAYHVLSCVNPSSNLNQDSRDFHWMGPALETANWFEPELKNVIRFLEGHIPLTIEGQDAIQWVLHVLPSLGYSPEHNLLCLGDFLAKVNDTVPRLDILSFTDYLFCVNTFLSGKPVNRNDAVWMNKSRFQATLFEHIFNSLISNLTTNKITVDIAVNIIRTTHRVASPAPPNGPWNIHADIRRSIVYQSCARLPYSDDWLRLVLATGRLTQHWEWGPLQPDPSAEDDAHWVHKALNSVIIPGDNQYQWDDDTEAGVAGLLLALHYYNTPPLKEHLPFILQNLLPPGGDISRNCVLLLLQENVVSWFEDDVVRPMLQNASVWPSLTRLVENEGGLSENYLFLGHTLQEIPDWEPHLCPELCSWISIFFRAHEWDLAYKYTAVLARLANPSTGGYTFADSAEEALGLTYTVLSNFWNTLDFSTPDSLQKSANWLDCSCLAVLRMGSEIYPVAKWEPRDVPTSAEFKEAFSSPLQESLFKAAAAAKRESLQSSSTGEGRAIAMEQLGSMLDDLAGKIPQPTDPDRDGKYWSTLQSRFLEEIGNFTFAHMAQLGQRARLDVDDN</sequence>
<comment type="caution">
    <text evidence="3">The sequence shown here is derived from an EMBL/GenBank/DDBJ whole genome shotgun (WGS) entry which is preliminary data.</text>
</comment>
<name>A0A8H6XRX3_9AGAR</name>
<proteinExistence type="predicted"/>
<organism evidence="3 4">
    <name type="scientific">Mycena venus</name>
    <dbReference type="NCBI Taxonomy" id="2733690"/>
    <lineage>
        <taxon>Eukaryota</taxon>
        <taxon>Fungi</taxon>
        <taxon>Dikarya</taxon>
        <taxon>Basidiomycota</taxon>
        <taxon>Agaricomycotina</taxon>
        <taxon>Agaricomycetes</taxon>
        <taxon>Agaricomycetidae</taxon>
        <taxon>Agaricales</taxon>
        <taxon>Marasmiineae</taxon>
        <taxon>Mycenaceae</taxon>
        <taxon>Mycena</taxon>
    </lineage>
</organism>
<evidence type="ECO:0000313" key="3">
    <source>
        <dbReference type="EMBL" id="KAF7345629.1"/>
    </source>
</evidence>
<keyword evidence="1" id="KW-0812">Transmembrane</keyword>
<feature type="transmembrane region" description="Helical" evidence="1">
    <location>
        <begin position="92"/>
        <end position="114"/>
    </location>
</feature>
<evidence type="ECO:0000256" key="1">
    <source>
        <dbReference type="SAM" id="Phobius"/>
    </source>
</evidence>
<accession>A0A8H6XRX3</accession>
<dbReference type="AlphaFoldDB" id="A0A8H6XRX3"/>
<keyword evidence="1" id="KW-1133">Transmembrane helix</keyword>
<feature type="domain" description="DUF6535" evidence="2">
    <location>
        <begin position="29"/>
        <end position="176"/>
    </location>
</feature>
<gene>
    <name evidence="3" type="ORF">MVEN_01582200</name>
</gene>
<dbReference type="InterPro" id="IPR045338">
    <property type="entry name" value="DUF6535"/>
</dbReference>
<reference evidence="3" key="1">
    <citation type="submission" date="2020-05" db="EMBL/GenBank/DDBJ databases">
        <title>Mycena genomes resolve the evolution of fungal bioluminescence.</title>
        <authorList>
            <person name="Tsai I.J."/>
        </authorList>
    </citation>
    <scope>NUCLEOTIDE SEQUENCE</scope>
    <source>
        <strain evidence="3">CCC161011</strain>
    </source>
</reference>
<feature type="transmembrane region" description="Helical" evidence="1">
    <location>
        <begin position="156"/>
        <end position="176"/>
    </location>
</feature>
<dbReference type="OrthoDB" id="3047961at2759"/>
<protein>
    <recommendedName>
        <fullName evidence="2">DUF6535 domain-containing protein</fullName>
    </recommendedName>
</protein>
<dbReference type="EMBL" id="JACAZI010000013">
    <property type="protein sequence ID" value="KAF7345629.1"/>
    <property type="molecule type" value="Genomic_DNA"/>
</dbReference>
<feature type="transmembrane region" description="Helical" evidence="1">
    <location>
        <begin position="182"/>
        <end position="207"/>
    </location>
</feature>
<evidence type="ECO:0000313" key="4">
    <source>
        <dbReference type="Proteomes" id="UP000620124"/>
    </source>
</evidence>
<dbReference type="Pfam" id="PF20153">
    <property type="entry name" value="DUF6535"/>
    <property type="match status" value="1"/>
</dbReference>
<keyword evidence="4" id="KW-1185">Reference proteome</keyword>
<evidence type="ECO:0000259" key="2">
    <source>
        <dbReference type="Pfam" id="PF20153"/>
    </source>
</evidence>